<dbReference type="InterPro" id="IPR011323">
    <property type="entry name" value="Mss4/transl-control_tumour"/>
</dbReference>
<gene>
    <name evidence="4" type="ORF">CURHAP_LOCUS41147</name>
</gene>
<feature type="domain" description="TCTP" evidence="3">
    <location>
        <begin position="1"/>
        <end position="59"/>
    </location>
</feature>
<evidence type="ECO:0000313" key="4">
    <source>
        <dbReference type="EMBL" id="CAB4285370.1"/>
    </source>
</evidence>
<evidence type="ECO:0000313" key="5">
    <source>
        <dbReference type="Proteomes" id="UP000507222"/>
    </source>
</evidence>
<evidence type="ECO:0000256" key="2">
    <source>
        <dbReference type="SAM" id="SignalP"/>
    </source>
</evidence>
<dbReference type="InterPro" id="IPR018105">
    <property type="entry name" value="Translational_control_tumour_p"/>
</dbReference>
<dbReference type="InterPro" id="IPR011057">
    <property type="entry name" value="Mss4-like_sf"/>
</dbReference>
<proteinExistence type="inferred from homology"/>
<evidence type="ECO:0000256" key="1">
    <source>
        <dbReference type="PROSITE-ProRule" id="PRU01133"/>
    </source>
</evidence>
<dbReference type="SUPFAM" id="SSF51316">
    <property type="entry name" value="Mss4-like"/>
    <property type="match status" value="1"/>
</dbReference>
<comment type="similarity">
    <text evidence="1">Belongs to the TCTP family.</text>
</comment>
<name>A0A6J5V8L3_PRUAR</name>
<dbReference type="Gene3D" id="2.170.150.10">
    <property type="entry name" value="Metal Binding Protein, Guanine Nucleotide Exchange Factor, Chain A"/>
    <property type="match status" value="1"/>
</dbReference>
<feature type="chain" id="PRO_5026837620" description="TCTP domain-containing protein" evidence="2">
    <location>
        <begin position="18"/>
        <end position="59"/>
    </location>
</feature>
<dbReference type="InterPro" id="IPR034737">
    <property type="entry name" value="TCTP"/>
</dbReference>
<feature type="signal peptide" evidence="2">
    <location>
        <begin position="1"/>
        <end position="17"/>
    </location>
</feature>
<dbReference type="EMBL" id="CAEKDK010000006">
    <property type="protein sequence ID" value="CAB4285370.1"/>
    <property type="molecule type" value="Genomic_DNA"/>
</dbReference>
<evidence type="ECO:0000259" key="3">
    <source>
        <dbReference type="PROSITE" id="PS51797"/>
    </source>
</evidence>
<dbReference type="PROSITE" id="PS51797">
    <property type="entry name" value="TCTP_3"/>
    <property type="match status" value="1"/>
</dbReference>
<organism evidence="4 5">
    <name type="scientific">Prunus armeniaca</name>
    <name type="common">Apricot</name>
    <name type="synonym">Armeniaca vulgaris</name>
    <dbReference type="NCBI Taxonomy" id="36596"/>
    <lineage>
        <taxon>Eukaryota</taxon>
        <taxon>Viridiplantae</taxon>
        <taxon>Streptophyta</taxon>
        <taxon>Embryophyta</taxon>
        <taxon>Tracheophyta</taxon>
        <taxon>Spermatophyta</taxon>
        <taxon>Magnoliopsida</taxon>
        <taxon>eudicotyledons</taxon>
        <taxon>Gunneridae</taxon>
        <taxon>Pentapetalae</taxon>
        <taxon>rosids</taxon>
        <taxon>fabids</taxon>
        <taxon>Rosales</taxon>
        <taxon>Rosaceae</taxon>
        <taxon>Amygdaloideae</taxon>
        <taxon>Amygdaleae</taxon>
        <taxon>Prunus</taxon>
    </lineage>
</organism>
<protein>
    <recommendedName>
        <fullName evidence="3">TCTP domain-containing protein</fullName>
    </recommendedName>
</protein>
<dbReference type="Pfam" id="PF00838">
    <property type="entry name" value="TCTP"/>
    <property type="match status" value="1"/>
</dbReference>
<dbReference type="AlphaFoldDB" id="A0A6J5V8L3"/>
<keyword evidence="2" id="KW-0732">Signal</keyword>
<dbReference type="Proteomes" id="UP000507222">
    <property type="component" value="Unassembled WGS sequence"/>
</dbReference>
<reference evidence="4 5" key="1">
    <citation type="submission" date="2020-05" db="EMBL/GenBank/DDBJ databases">
        <authorList>
            <person name="Campoy J."/>
            <person name="Schneeberger K."/>
            <person name="Spophaly S."/>
        </authorList>
    </citation>
    <scope>NUCLEOTIDE SEQUENCE [LARGE SCALE GENOMIC DNA]</scope>
    <source>
        <strain evidence="4">PruArmRojPasFocal</strain>
    </source>
</reference>
<accession>A0A6J5V8L3</accession>
<sequence>MGQVMSFFLWVVDIVDTFRLQEQPAMDKKQFVTFMKRYIKLLTPRAFEEAYILRGPPNS</sequence>